<dbReference type="RefSeq" id="WP_202749282.1">
    <property type="nucleotide sequence ID" value="NZ_JAESWC010000007.1"/>
</dbReference>
<dbReference type="Gene3D" id="6.10.340.10">
    <property type="match status" value="1"/>
</dbReference>
<keyword evidence="14" id="KW-0175">Coiled coil</keyword>
<keyword evidence="10" id="KW-0067">ATP-binding</keyword>
<dbReference type="EMBL" id="JAESWC010000007">
    <property type="protein sequence ID" value="MBL4936522.1"/>
    <property type="molecule type" value="Genomic_DNA"/>
</dbReference>
<keyword evidence="7 15" id="KW-0812">Transmembrane</keyword>
<comment type="catalytic activity">
    <reaction evidence="1">
        <text>ATP + protein L-histidine = ADP + protein N-phospho-L-histidine.</text>
        <dbReference type="EC" id="2.7.13.3"/>
    </reaction>
</comment>
<feature type="domain" description="HAMP" evidence="17">
    <location>
        <begin position="131"/>
        <end position="183"/>
    </location>
</feature>
<dbReference type="PANTHER" id="PTHR45528">
    <property type="entry name" value="SENSOR HISTIDINE KINASE CPXA"/>
    <property type="match status" value="1"/>
</dbReference>
<evidence type="ECO:0000256" key="9">
    <source>
        <dbReference type="ARBA" id="ARBA00022777"/>
    </source>
</evidence>
<comment type="caution">
    <text evidence="18">The sequence shown here is derived from an EMBL/GenBank/DDBJ whole genome shotgun (WGS) entry which is preliminary data.</text>
</comment>
<evidence type="ECO:0000256" key="12">
    <source>
        <dbReference type="ARBA" id="ARBA00023012"/>
    </source>
</evidence>
<dbReference type="InterPro" id="IPR036890">
    <property type="entry name" value="HATPase_C_sf"/>
</dbReference>
<evidence type="ECO:0000313" key="18">
    <source>
        <dbReference type="EMBL" id="MBL4936522.1"/>
    </source>
</evidence>
<evidence type="ECO:0000256" key="5">
    <source>
        <dbReference type="ARBA" id="ARBA00022553"/>
    </source>
</evidence>
<dbReference type="CDD" id="cd00082">
    <property type="entry name" value="HisKA"/>
    <property type="match status" value="1"/>
</dbReference>
<dbReference type="CDD" id="cd00075">
    <property type="entry name" value="HATPase"/>
    <property type="match status" value="1"/>
</dbReference>
<dbReference type="InterPro" id="IPR036097">
    <property type="entry name" value="HisK_dim/P_sf"/>
</dbReference>
<dbReference type="SMART" id="SM00388">
    <property type="entry name" value="HisKA"/>
    <property type="match status" value="1"/>
</dbReference>
<evidence type="ECO:0000256" key="6">
    <source>
        <dbReference type="ARBA" id="ARBA00022679"/>
    </source>
</evidence>
<accession>A0ABS1TBP7</accession>
<sequence length="412" mass="47820">MMIFRNKEVKIITSTFIILFTIFVLCFMYMINNSISSINTIVIKQNIGAVGVIVKNHPELEEEIVKNYTADFKNNYEYGKEILNKYSYKEDLSTYKNLVFEKEYKKLYTISLAALAVFGLVFFTFIIMFLRNIFRKVRSFAESTDRIMEGSFNCELSDKEEGDFGLLSHQYNAMSERLKENMEQLKEDKLFLKRIITDISHQLKTPLASLTMYNDIMIRDVEMPFEEKYKFLQEGKNQLDRIDWLIKNLLKMAKLEGKIIEFNKEEKPIYDTIRKSIEPLELSASEKNILIKLSGDKDIRIKHDVNWTREAFSNIAKNCIEHSKLDGIVNISWESNNIFSQIVIEDNGLGISRKELPKIFERFYKGPNSSSPTNVGIGLYIAKAVVEGQEGSIYASSEEGRGTKFTITFINY</sequence>
<evidence type="ECO:0000259" key="17">
    <source>
        <dbReference type="PROSITE" id="PS50885"/>
    </source>
</evidence>
<keyword evidence="11 15" id="KW-1133">Transmembrane helix</keyword>
<dbReference type="SMART" id="SM00387">
    <property type="entry name" value="HATPase_c"/>
    <property type="match status" value="1"/>
</dbReference>
<evidence type="ECO:0000256" key="13">
    <source>
        <dbReference type="ARBA" id="ARBA00023136"/>
    </source>
</evidence>
<keyword evidence="6" id="KW-0808">Transferase</keyword>
<dbReference type="InterPro" id="IPR004358">
    <property type="entry name" value="Sig_transdc_His_kin-like_C"/>
</dbReference>
<reference evidence="18 19" key="1">
    <citation type="submission" date="2021-01" db="EMBL/GenBank/DDBJ databases">
        <title>Genome public.</title>
        <authorList>
            <person name="Liu C."/>
            <person name="Sun Q."/>
        </authorList>
    </citation>
    <scope>NUCLEOTIDE SEQUENCE [LARGE SCALE GENOMIC DNA]</scope>
    <source>
        <strain evidence="18 19">YIM B02515</strain>
    </source>
</reference>
<dbReference type="PANTHER" id="PTHR45528:SF1">
    <property type="entry name" value="SENSOR HISTIDINE KINASE CPXA"/>
    <property type="match status" value="1"/>
</dbReference>
<keyword evidence="9 18" id="KW-0418">Kinase</keyword>
<dbReference type="Gene3D" id="3.30.565.10">
    <property type="entry name" value="Histidine kinase-like ATPase, C-terminal domain"/>
    <property type="match status" value="1"/>
</dbReference>
<dbReference type="PRINTS" id="PR00344">
    <property type="entry name" value="BCTRLSENSOR"/>
</dbReference>
<feature type="coiled-coil region" evidence="14">
    <location>
        <begin position="168"/>
        <end position="195"/>
    </location>
</feature>
<dbReference type="Pfam" id="PF02518">
    <property type="entry name" value="HATPase_c"/>
    <property type="match status" value="1"/>
</dbReference>
<evidence type="ECO:0000256" key="3">
    <source>
        <dbReference type="ARBA" id="ARBA00012438"/>
    </source>
</evidence>
<feature type="transmembrane region" description="Helical" evidence="15">
    <location>
        <begin position="12"/>
        <end position="31"/>
    </location>
</feature>
<evidence type="ECO:0000256" key="2">
    <source>
        <dbReference type="ARBA" id="ARBA00004651"/>
    </source>
</evidence>
<evidence type="ECO:0000256" key="7">
    <source>
        <dbReference type="ARBA" id="ARBA00022692"/>
    </source>
</evidence>
<organism evidence="18 19">
    <name type="scientific">Clostridium rhizosphaerae</name>
    <dbReference type="NCBI Taxonomy" id="2803861"/>
    <lineage>
        <taxon>Bacteria</taxon>
        <taxon>Bacillati</taxon>
        <taxon>Bacillota</taxon>
        <taxon>Clostridia</taxon>
        <taxon>Eubacteriales</taxon>
        <taxon>Clostridiaceae</taxon>
        <taxon>Clostridium</taxon>
    </lineage>
</organism>
<feature type="domain" description="Histidine kinase" evidence="16">
    <location>
        <begin position="198"/>
        <end position="412"/>
    </location>
</feature>
<protein>
    <recommendedName>
        <fullName evidence="3">histidine kinase</fullName>
        <ecNumber evidence="3">2.7.13.3</ecNumber>
    </recommendedName>
</protein>
<dbReference type="Pfam" id="PF00512">
    <property type="entry name" value="HisKA"/>
    <property type="match status" value="1"/>
</dbReference>
<dbReference type="PROSITE" id="PS50885">
    <property type="entry name" value="HAMP"/>
    <property type="match status" value="1"/>
</dbReference>
<keyword evidence="19" id="KW-1185">Reference proteome</keyword>
<evidence type="ECO:0000256" key="10">
    <source>
        <dbReference type="ARBA" id="ARBA00022840"/>
    </source>
</evidence>
<keyword evidence="13 15" id="KW-0472">Membrane</keyword>
<dbReference type="SMART" id="SM00304">
    <property type="entry name" value="HAMP"/>
    <property type="match status" value="1"/>
</dbReference>
<dbReference type="EC" id="2.7.13.3" evidence="3"/>
<dbReference type="InterPro" id="IPR050398">
    <property type="entry name" value="HssS/ArlS-like"/>
</dbReference>
<evidence type="ECO:0000256" key="15">
    <source>
        <dbReference type="SAM" id="Phobius"/>
    </source>
</evidence>
<dbReference type="InterPro" id="IPR003594">
    <property type="entry name" value="HATPase_dom"/>
</dbReference>
<dbReference type="InterPro" id="IPR005467">
    <property type="entry name" value="His_kinase_dom"/>
</dbReference>
<evidence type="ECO:0000256" key="1">
    <source>
        <dbReference type="ARBA" id="ARBA00000085"/>
    </source>
</evidence>
<evidence type="ECO:0000256" key="11">
    <source>
        <dbReference type="ARBA" id="ARBA00022989"/>
    </source>
</evidence>
<evidence type="ECO:0000256" key="8">
    <source>
        <dbReference type="ARBA" id="ARBA00022741"/>
    </source>
</evidence>
<evidence type="ECO:0000256" key="14">
    <source>
        <dbReference type="SAM" id="Coils"/>
    </source>
</evidence>
<dbReference type="GO" id="GO:0016301">
    <property type="term" value="F:kinase activity"/>
    <property type="evidence" value="ECO:0007669"/>
    <property type="project" value="UniProtKB-KW"/>
</dbReference>
<dbReference type="Proteomes" id="UP000632377">
    <property type="component" value="Unassembled WGS sequence"/>
</dbReference>
<evidence type="ECO:0000259" key="16">
    <source>
        <dbReference type="PROSITE" id="PS50109"/>
    </source>
</evidence>
<keyword evidence="4" id="KW-1003">Cell membrane</keyword>
<name>A0ABS1TBP7_9CLOT</name>
<dbReference type="InterPro" id="IPR003660">
    <property type="entry name" value="HAMP_dom"/>
</dbReference>
<gene>
    <name evidence="18" type="ORF">JK636_12215</name>
</gene>
<comment type="subcellular location">
    <subcellularLocation>
        <location evidence="2">Cell membrane</location>
        <topology evidence="2">Multi-pass membrane protein</topology>
    </subcellularLocation>
</comment>
<evidence type="ECO:0000313" key="19">
    <source>
        <dbReference type="Proteomes" id="UP000632377"/>
    </source>
</evidence>
<evidence type="ECO:0000256" key="4">
    <source>
        <dbReference type="ARBA" id="ARBA00022475"/>
    </source>
</evidence>
<keyword evidence="8" id="KW-0547">Nucleotide-binding</keyword>
<dbReference type="PROSITE" id="PS50109">
    <property type="entry name" value="HIS_KIN"/>
    <property type="match status" value="1"/>
</dbReference>
<keyword evidence="5" id="KW-0597">Phosphoprotein</keyword>
<dbReference type="SUPFAM" id="SSF47384">
    <property type="entry name" value="Homodimeric domain of signal transducing histidine kinase"/>
    <property type="match status" value="1"/>
</dbReference>
<dbReference type="SUPFAM" id="SSF55874">
    <property type="entry name" value="ATPase domain of HSP90 chaperone/DNA topoisomerase II/histidine kinase"/>
    <property type="match status" value="1"/>
</dbReference>
<feature type="transmembrane region" description="Helical" evidence="15">
    <location>
        <begin position="107"/>
        <end position="130"/>
    </location>
</feature>
<dbReference type="InterPro" id="IPR003661">
    <property type="entry name" value="HisK_dim/P_dom"/>
</dbReference>
<dbReference type="Gene3D" id="1.10.287.130">
    <property type="match status" value="1"/>
</dbReference>
<keyword evidence="12" id="KW-0902">Two-component regulatory system</keyword>
<proteinExistence type="predicted"/>